<dbReference type="CDD" id="cd00616">
    <property type="entry name" value="AHBA_syn"/>
    <property type="match status" value="1"/>
</dbReference>
<evidence type="ECO:0008006" key="6">
    <source>
        <dbReference type="Google" id="ProtNLM"/>
    </source>
</evidence>
<dbReference type="GO" id="GO:0000271">
    <property type="term" value="P:polysaccharide biosynthetic process"/>
    <property type="evidence" value="ECO:0007669"/>
    <property type="project" value="TreeGrafter"/>
</dbReference>
<dbReference type="GO" id="GO:0030170">
    <property type="term" value="F:pyridoxal phosphate binding"/>
    <property type="evidence" value="ECO:0007669"/>
    <property type="project" value="TreeGrafter"/>
</dbReference>
<dbReference type="InterPro" id="IPR015421">
    <property type="entry name" value="PyrdxlP-dep_Trfase_major"/>
</dbReference>
<dbReference type="Gene3D" id="3.90.1150.10">
    <property type="entry name" value="Aspartate Aminotransferase, domain 1"/>
    <property type="match status" value="1"/>
</dbReference>
<dbReference type="Pfam" id="PF01041">
    <property type="entry name" value="DegT_DnrJ_EryC1"/>
    <property type="match status" value="1"/>
</dbReference>
<dbReference type="Gene3D" id="3.40.640.10">
    <property type="entry name" value="Type I PLP-dependent aspartate aminotransferase-like (Major domain)"/>
    <property type="match status" value="1"/>
</dbReference>
<name>A0A1F6C3U0_HANXR</name>
<evidence type="ECO:0000256" key="1">
    <source>
        <dbReference type="PIRSR" id="PIRSR000390-1"/>
    </source>
</evidence>
<proteinExistence type="inferred from homology"/>
<dbReference type="EMBL" id="MFKF01000424">
    <property type="protein sequence ID" value="OGG43864.1"/>
    <property type="molecule type" value="Genomic_DNA"/>
</dbReference>
<comment type="caution">
    <text evidence="4">The sequence shown here is derived from an EMBL/GenBank/DDBJ whole genome shotgun (WGS) entry which is preliminary data.</text>
</comment>
<reference evidence="4 5" key="1">
    <citation type="journal article" date="2016" name="Nat. Commun.">
        <title>Thousands of microbial genomes shed light on interconnected biogeochemical processes in an aquifer system.</title>
        <authorList>
            <person name="Anantharaman K."/>
            <person name="Brown C.T."/>
            <person name="Hug L.A."/>
            <person name="Sharon I."/>
            <person name="Castelle C.J."/>
            <person name="Probst A.J."/>
            <person name="Thomas B.C."/>
            <person name="Singh A."/>
            <person name="Wilkins M.J."/>
            <person name="Karaoz U."/>
            <person name="Brodie E.L."/>
            <person name="Williams K.H."/>
            <person name="Hubbard S.S."/>
            <person name="Banfield J.F."/>
        </authorList>
    </citation>
    <scope>NUCLEOTIDE SEQUENCE [LARGE SCALE GENOMIC DNA]</scope>
    <source>
        <strain evidence="5">RIFCSPLOWO2_12_FULL_64_10</strain>
    </source>
</reference>
<dbReference type="Proteomes" id="UP000178606">
    <property type="component" value="Unassembled WGS sequence"/>
</dbReference>
<dbReference type="AlphaFoldDB" id="A0A1F6C3U0"/>
<feature type="active site" description="Proton acceptor" evidence="1">
    <location>
        <position position="196"/>
    </location>
</feature>
<gene>
    <name evidence="4" type="ORF">A3F84_27555</name>
</gene>
<dbReference type="InterPro" id="IPR015424">
    <property type="entry name" value="PyrdxlP-dep_Trfase"/>
</dbReference>
<accession>A0A1F6C3U0</accession>
<organism evidence="4 5">
    <name type="scientific">Handelsmanbacteria sp. (strain RIFCSPLOWO2_12_FULL_64_10)</name>
    <dbReference type="NCBI Taxonomy" id="1817868"/>
    <lineage>
        <taxon>Bacteria</taxon>
        <taxon>Candidatus Handelsmaniibacteriota</taxon>
    </lineage>
</organism>
<sequence length="429" mass="47058">MPKSSLALDGGPKMVTAPINDRWQTVGPLEKRFVNEVLDDLGKSYAQLDKFEAEFRAFVGTKHALSMCNGTATIHSAVFAAGARAGREVIVPSVTWHASITPILHCGATPVFCEADPETFCADPEDVKKRITDRTCAIIVTHVYGNPANMDAFIDIVRGTKIRLIEDASHAHGALWDGRPVGSVGHIGCFSLQQSKAVTGIEAGVAVTNDDDLYDRMLTLGQYGRCEKLWATERFKALRNMGLGIKYRANPMGMAMARAQLERLPGLNEKRQAWFGKLNRLLEPVRGIRPQKVYPKATRGGLLLYTGTIDPEEVGAPVSAVLRALVAEGVQTQPGITPFGYGVMHLEPLFNDFPLDDLGGPWADHPDARRKMARGSLPVSERIHDTCFWLSTPVDPNPEWVEQVAGAFRKVVDHADRLKEVAKEDGGRR</sequence>
<dbReference type="GO" id="GO:0008483">
    <property type="term" value="F:transaminase activity"/>
    <property type="evidence" value="ECO:0007669"/>
    <property type="project" value="TreeGrafter"/>
</dbReference>
<evidence type="ECO:0000313" key="4">
    <source>
        <dbReference type="EMBL" id="OGG43864.1"/>
    </source>
</evidence>
<keyword evidence="2 3" id="KW-0663">Pyridoxal phosphate</keyword>
<comment type="similarity">
    <text evidence="3">Belongs to the DegT/DnrJ/EryC1 family.</text>
</comment>
<protein>
    <recommendedName>
        <fullName evidence="6">Aminotransferase DegT</fullName>
    </recommendedName>
</protein>
<dbReference type="SUPFAM" id="SSF53383">
    <property type="entry name" value="PLP-dependent transferases"/>
    <property type="match status" value="1"/>
</dbReference>
<dbReference type="PIRSF" id="PIRSF000390">
    <property type="entry name" value="PLP_StrS"/>
    <property type="match status" value="1"/>
</dbReference>
<dbReference type="InterPro" id="IPR015422">
    <property type="entry name" value="PyrdxlP-dep_Trfase_small"/>
</dbReference>
<dbReference type="InterPro" id="IPR000653">
    <property type="entry name" value="DegT/StrS_aminotransferase"/>
</dbReference>
<dbReference type="PANTHER" id="PTHR30244:SF34">
    <property type="entry name" value="DTDP-4-AMINO-4,6-DIDEOXYGALACTOSE TRANSAMINASE"/>
    <property type="match status" value="1"/>
</dbReference>
<feature type="modified residue" description="N6-(pyridoxal phosphate)lysine" evidence="2">
    <location>
        <position position="196"/>
    </location>
</feature>
<evidence type="ECO:0000256" key="3">
    <source>
        <dbReference type="RuleBase" id="RU004508"/>
    </source>
</evidence>
<dbReference type="PANTHER" id="PTHR30244">
    <property type="entry name" value="TRANSAMINASE"/>
    <property type="match status" value="1"/>
</dbReference>
<evidence type="ECO:0000256" key="2">
    <source>
        <dbReference type="PIRSR" id="PIRSR000390-2"/>
    </source>
</evidence>
<evidence type="ECO:0000313" key="5">
    <source>
        <dbReference type="Proteomes" id="UP000178606"/>
    </source>
</evidence>